<dbReference type="EMBL" id="JAZHXJ010000772">
    <property type="protein sequence ID" value="KAL1851717.1"/>
    <property type="molecule type" value="Genomic_DNA"/>
</dbReference>
<evidence type="ECO:0000313" key="2">
    <source>
        <dbReference type="EMBL" id="KAL1851717.1"/>
    </source>
</evidence>
<accession>A0ABR3W2P0</accession>
<proteinExistence type="predicted"/>
<feature type="region of interest" description="Disordered" evidence="1">
    <location>
        <begin position="24"/>
        <end position="45"/>
    </location>
</feature>
<evidence type="ECO:0000313" key="3">
    <source>
        <dbReference type="Proteomes" id="UP001586593"/>
    </source>
</evidence>
<evidence type="ECO:0000256" key="1">
    <source>
        <dbReference type="SAM" id="MobiDB-lite"/>
    </source>
</evidence>
<dbReference type="Proteomes" id="UP001586593">
    <property type="component" value="Unassembled WGS sequence"/>
</dbReference>
<keyword evidence="3" id="KW-1185">Reference proteome</keyword>
<reference evidence="2 3" key="1">
    <citation type="journal article" date="2024" name="Commun. Biol.">
        <title>Comparative genomic analysis of thermophilic fungi reveals convergent evolutionary adaptations and gene losses.</title>
        <authorList>
            <person name="Steindorff A.S."/>
            <person name="Aguilar-Pontes M.V."/>
            <person name="Robinson A.J."/>
            <person name="Andreopoulos B."/>
            <person name="LaButti K."/>
            <person name="Kuo A."/>
            <person name="Mondo S."/>
            <person name="Riley R."/>
            <person name="Otillar R."/>
            <person name="Haridas S."/>
            <person name="Lipzen A."/>
            <person name="Grimwood J."/>
            <person name="Schmutz J."/>
            <person name="Clum A."/>
            <person name="Reid I.D."/>
            <person name="Moisan M.C."/>
            <person name="Butler G."/>
            <person name="Nguyen T.T.M."/>
            <person name="Dewar K."/>
            <person name="Conant G."/>
            <person name="Drula E."/>
            <person name="Henrissat B."/>
            <person name="Hansel C."/>
            <person name="Singer S."/>
            <person name="Hutchinson M.I."/>
            <person name="de Vries R.P."/>
            <person name="Natvig D.O."/>
            <person name="Powell A.J."/>
            <person name="Tsang A."/>
            <person name="Grigoriev I.V."/>
        </authorList>
    </citation>
    <scope>NUCLEOTIDE SEQUENCE [LARGE SCALE GENOMIC DNA]</scope>
    <source>
        <strain evidence="2 3">ATCC 24622</strain>
    </source>
</reference>
<name>A0ABR3W2P0_9PEZI</name>
<sequence length="105" mass="11698">MGRRETGCCVRRGSTYVGPVGRFWPGGAPYLSSPRSRAGASRKRSSRLCVKQRDSAFLPYIGHMKMCHHCSFPQSDPRANVFERSFHPHFLPCLHGTPASTVAYS</sequence>
<protein>
    <submittedName>
        <fullName evidence="2">Uncharacterized protein</fullName>
    </submittedName>
</protein>
<gene>
    <name evidence="2" type="ORF">VTK73DRAFT_9375</name>
</gene>
<comment type="caution">
    <text evidence="2">The sequence shown here is derived from an EMBL/GenBank/DDBJ whole genome shotgun (WGS) entry which is preliminary data.</text>
</comment>
<organism evidence="2 3">
    <name type="scientific">Phialemonium thermophilum</name>
    <dbReference type="NCBI Taxonomy" id="223376"/>
    <lineage>
        <taxon>Eukaryota</taxon>
        <taxon>Fungi</taxon>
        <taxon>Dikarya</taxon>
        <taxon>Ascomycota</taxon>
        <taxon>Pezizomycotina</taxon>
        <taxon>Sordariomycetes</taxon>
        <taxon>Sordariomycetidae</taxon>
        <taxon>Cephalothecales</taxon>
        <taxon>Cephalothecaceae</taxon>
        <taxon>Phialemonium</taxon>
    </lineage>
</organism>